<evidence type="ECO:0000313" key="4">
    <source>
        <dbReference type="Proteomes" id="UP001172673"/>
    </source>
</evidence>
<dbReference type="Proteomes" id="UP001172673">
    <property type="component" value="Unassembled WGS sequence"/>
</dbReference>
<gene>
    <name evidence="3" type="ORF">H2200_011900</name>
</gene>
<dbReference type="EMBL" id="JAPDRK010000021">
    <property type="protein sequence ID" value="KAJ9603714.1"/>
    <property type="molecule type" value="Genomic_DNA"/>
</dbReference>
<dbReference type="Pfam" id="PF14420">
    <property type="entry name" value="Clr5"/>
    <property type="match status" value="1"/>
</dbReference>
<feature type="region of interest" description="Disordered" evidence="1">
    <location>
        <begin position="101"/>
        <end position="120"/>
    </location>
</feature>
<organism evidence="3 4">
    <name type="scientific">Cladophialophora chaetospira</name>
    <dbReference type="NCBI Taxonomy" id="386627"/>
    <lineage>
        <taxon>Eukaryota</taxon>
        <taxon>Fungi</taxon>
        <taxon>Dikarya</taxon>
        <taxon>Ascomycota</taxon>
        <taxon>Pezizomycotina</taxon>
        <taxon>Eurotiomycetes</taxon>
        <taxon>Chaetothyriomycetidae</taxon>
        <taxon>Chaetothyriales</taxon>
        <taxon>Herpotrichiellaceae</taxon>
        <taxon>Cladophialophora</taxon>
    </lineage>
</organism>
<evidence type="ECO:0000313" key="3">
    <source>
        <dbReference type="EMBL" id="KAJ9603714.1"/>
    </source>
</evidence>
<feature type="compositionally biased region" description="Polar residues" evidence="1">
    <location>
        <begin position="110"/>
        <end position="120"/>
    </location>
</feature>
<dbReference type="AlphaFoldDB" id="A0AA38WYY8"/>
<accession>A0AA38WYY8</accession>
<evidence type="ECO:0000256" key="1">
    <source>
        <dbReference type="SAM" id="MobiDB-lite"/>
    </source>
</evidence>
<proteinExistence type="predicted"/>
<comment type="caution">
    <text evidence="3">The sequence shown here is derived from an EMBL/GenBank/DDBJ whole genome shotgun (WGS) entry which is preliminary data.</text>
</comment>
<feature type="region of interest" description="Disordered" evidence="1">
    <location>
        <begin position="1"/>
        <end position="25"/>
    </location>
</feature>
<sequence>MEHKQSSVRQYDPAKPRRAKNLRDRDWEPMKATITEGHELGHTRTQILQSLEKRHKFFASPAQLNKQMARWGLRVKGKGRAAIEGEAGYWACEHMSASPAASEAADQKKSSASLHSREVQSSVDARATTLEAAADQLGRPCDAAAINQVDITAKQKANSSFDSTIRSQHGHCRDAASQNPQASIWKPDIEMSSEIVDGELPSNPFSTIMRMIREYRPSDAATKLLKTANVATQS</sequence>
<dbReference type="InterPro" id="IPR025676">
    <property type="entry name" value="Clr5_dom"/>
</dbReference>
<feature type="domain" description="Clr5" evidence="2">
    <location>
        <begin position="24"/>
        <end position="74"/>
    </location>
</feature>
<name>A0AA38WYY8_9EURO</name>
<reference evidence="3" key="1">
    <citation type="submission" date="2022-10" db="EMBL/GenBank/DDBJ databases">
        <title>Culturing micro-colonial fungi from biological soil crusts in the Mojave desert and describing Neophaeococcomyces mojavensis, and introducing the new genera and species Taxawa tesnikishii.</title>
        <authorList>
            <person name="Kurbessoian T."/>
            <person name="Stajich J.E."/>
        </authorList>
    </citation>
    <scope>NUCLEOTIDE SEQUENCE</scope>
    <source>
        <strain evidence="3">TK_41</strain>
    </source>
</reference>
<protein>
    <recommendedName>
        <fullName evidence="2">Clr5 domain-containing protein</fullName>
    </recommendedName>
</protein>
<evidence type="ECO:0000259" key="2">
    <source>
        <dbReference type="Pfam" id="PF14420"/>
    </source>
</evidence>
<keyword evidence="4" id="KW-1185">Reference proteome</keyword>